<dbReference type="InterPro" id="IPR000210">
    <property type="entry name" value="BTB/POZ_dom"/>
</dbReference>
<proteinExistence type="predicted"/>
<dbReference type="Gene3D" id="3.30.710.10">
    <property type="entry name" value="Potassium Channel Kv1.1, Chain A"/>
    <property type="match status" value="1"/>
</dbReference>
<dbReference type="AlphaFoldDB" id="A0A6A6QGG5"/>
<sequence>MGSTDPEAPGLVILESYGDVILNFADGRSSRLLVSSNMLSRASPVFRAMFTGGFAESQGLSSSSPREVSLPEDDPYATVLLCRIVHLKHNEVPKTIDIELLIQLTWLCDKYQCALAVQPWAMYWVTELLSHAAERTLQVEKLLLIAYELDLAEPFYKVAEALVREPSPDANVLHLLNIFQRDHSKLLETIKEQRLSLNRNLMGAFEHIMHPYLYYGFGDRSCQQEAVGQYFVALAGAGLYPPSEKLSQFTIPQIMHKLGSFKMQRSAECRCKNGVGCKGSTSDPTDIQSQLEKQLKIIDKNTKGLCLDCWNAERDTYDSESCRVRH</sequence>
<dbReference type="InterPro" id="IPR011333">
    <property type="entry name" value="SKP1/BTB/POZ_sf"/>
</dbReference>
<feature type="domain" description="BTB" evidence="1">
    <location>
        <begin position="18"/>
        <end position="94"/>
    </location>
</feature>
<evidence type="ECO:0000313" key="3">
    <source>
        <dbReference type="Proteomes" id="UP000799750"/>
    </source>
</evidence>
<dbReference type="Proteomes" id="UP000799750">
    <property type="component" value="Unassembled WGS sequence"/>
</dbReference>
<reference evidence="2" key="1">
    <citation type="journal article" date="2020" name="Stud. Mycol.">
        <title>101 Dothideomycetes genomes: a test case for predicting lifestyles and emergence of pathogens.</title>
        <authorList>
            <person name="Haridas S."/>
            <person name="Albert R."/>
            <person name="Binder M."/>
            <person name="Bloem J."/>
            <person name="Labutti K."/>
            <person name="Salamov A."/>
            <person name="Andreopoulos B."/>
            <person name="Baker S."/>
            <person name="Barry K."/>
            <person name="Bills G."/>
            <person name="Bluhm B."/>
            <person name="Cannon C."/>
            <person name="Castanera R."/>
            <person name="Culley D."/>
            <person name="Daum C."/>
            <person name="Ezra D."/>
            <person name="Gonzalez J."/>
            <person name="Henrissat B."/>
            <person name="Kuo A."/>
            <person name="Liang C."/>
            <person name="Lipzen A."/>
            <person name="Lutzoni F."/>
            <person name="Magnuson J."/>
            <person name="Mondo S."/>
            <person name="Nolan M."/>
            <person name="Ohm R."/>
            <person name="Pangilinan J."/>
            <person name="Park H.-J."/>
            <person name="Ramirez L."/>
            <person name="Alfaro M."/>
            <person name="Sun H."/>
            <person name="Tritt A."/>
            <person name="Yoshinaga Y."/>
            <person name="Zwiers L.-H."/>
            <person name="Turgeon B."/>
            <person name="Goodwin S."/>
            <person name="Spatafora J."/>
            <person name="Crous P."/>
            <person name="Grigoriev I."/>
        </authorList>
    </citation>
    <scope>NUCLEOTIDE SEQUENCE</scope>
    <source>
        <strain evidence="2">CBS 269.34</strain>
    </source>
</reference>
<dbReference type="CDD" id="cd18186">
    <property type="entry name" value="BTB_POZ_ZBTB_KLHL-like"/>
    <property type="match status" value="1"/>
</dbReference>
<evidence type="ECO:0000313" key="2">
    <source>
        <dbReference type="EMBL" id="KAF2491508.1"/>
    </source>
</evidence>
<gene>
    <name evidence="2" type="ORF">BU16DRAFT_565209</name>
</gene>
<dbReference type="OrthoDB" id="5275938at2759"/>
<name>A0A6A6QGG5_9PEZI</name>
<dbReference type="PROSITE" id="PS50097">
    <property type="entry name" value="BTB"/>
    <property type="match status" value="1"/>
</dbReference>
<keyword evidence="3" id="KW-1185">Reference proteome</keyword>
<protein>
    <recommendedName>
        <fullName evidence="1">BTB domain-containing protein</fullName>
    </recommendedName>
</protein>
<accession>A0A6A6QGG5</accession>
<organism evidence="2 3">
    <name type="scientific">Lophium mytilinum</name>
    <dbReference type="NCBI Taxonomy" id="390894"/>
    <lineage>
        <taxon>Eukaryota</taxon>
        <taxon>Fungi</taxon>
        <taxon>Dikarya</taxon>
        <taxon>Ascomycota</taxon>
        <taxon>Pezizomycotina</taxon>
        <taxon>Dothideomycetes</taxon>
        <taxon>Pleosporomycetidae</taxon>
        <taxon>Mytilinidiales</taxon>
        <taxon>Mytilinidiaceae</taxon>
        <taxon>Lophium</taxon>
    </lineage>
</organism>
<dbReference type="EMBL" id="MU004195">
    <property type="protein sequence ID" value="KAF2491508.1"/>
    <property type="molecule type" value="Genomic_DNA"/>
</dbReference>
<dbReference type="SUPFAM" id="SSF54695">
    <property type="entry name" value="POZ domain"/>
    <property type="match status" value="1"/>
</dbReference>
<evidence type="ECO:0000259" key="1">
    <source>
        <dbReference type="PROSITE" id="PS50097"/>
    </source>
</evidence>